<dbReference type="PROSITE" id="PS50203">
    <property type="entry name" value="CALPAIN_CAT"/>
    <property type="match status" value="1"/>
</dbReference>
<proteinExistence type="predicted"/>
<evidence type="ECO:0000313" key="7">
    <source>
        <dbReference type="Proteomes" id="UP000282185"/>
    </source>
</evidence>
<dbReference type="SUPFAM" id="SSF54001">
    <property type="entry name" value="Cysteine proteinases"/>
    <property type="match status" value="1"/>
</dbReference>
<reference evidence="4 6" key="1">
    <citation type="submission" date="2018-07" db="EMBL/GenBank/DDBJ databases">
        <title>Brachybacterium saurashtrense DSM 23186 genome sequence.</title>
        <authorList>
            <person name="Guo L."/>
        </authorList>
    </citation>
    <scope>NUCLEOTIDE SEQUENCE [LARGE SCALE GENOMIC DNA]</scope>
    <source>
        <strain evidence="4 6">DSM 23186</strain>
    </source>
</reference>
<evidence type="ECO:0000313" key="4">
    <source>
        <dbReference type="EMBL" id="AXK46464.1"/>
    </source>
</evidence>
<feature type="active site" evidence="1">
    <location>
        <position position="140"/>
    </location>
</feature>
<dbReference type="InterPro" id="IPR001300">
    <property type="entry name" value="Peptidase_C2_calpain_cat"/>
</dbReference>
<dbReference type="GO" id="GO:0004198">
    <property type="term" value="F:calcium-dependent cysteine-type endopeptidase activity"/>
    <property type="evidence" value="ECO:0007669"/>
    <property type="project" value="InterPro"/>
</dbReference>
<feature type="compositionally biased region" description="Gly residues" evidence="2">
    <location>
        <begin position="88"/>
        <end position="100"/>
    </location>
</feature>
<dbReference type="EMBL" id="QSWH01000002">
    <property type="protein sequence ID" value="RRR24205.1"/>
    <property type="molecule type" value="Genomic_DNA"/>
</dbReference>
<keyword evidence="1" id="KW-0645">Protease</keyword>
<dbReference type="Pfam" id="PF00648">
    <property type="entry name" value="Peptidase_C2"/>
    <property type="match status" value="1"/>
</dbReference>
<dbReference type="InterPro" id="IPR038765">
    <property type="entry name" value="Papain-like_cys_pep_sf"/>
</dbReference>
<name>A0A345YRB2_9MICO</name>
<feature type="compositionally biased region" description="Acidic residues" evidence="2">
    <location>
        <begin position="109"/>
        <end position="128"/>
    </location>
</feature>
<keyword evidence="1" id="KW-0788">Thiol protease</keyword>
<dbReference type="RefSeq" id="WP_115414213.1">
    <property type="nucleotide sequence ID" value="NZ_CP031356.1"/>
</dbReference>
<organism evidence="5 7">
    <name type="scientific">Brachybacterium saurashtrense</name>
    <dbReference type="NCBI Taxonomy" id="556288"/>
    <lineage>
        <taxon>Bacteria</taxon>
        <taxon>Bacillati</taxon>
        <taxon>Actinomycetota</taxon>
        <taxon>Actinomycetes</taxon>
        <taxon>Micrococcales</taxon>
        <taxon>Dermabacteraceae</taxon>
        <taxon>Brachybacterium</taxon>
    </lineage>
</organism>
<evidence type="ECO:0000313" key="5">
    <source>
        <dbReference type="EMBL" id="RRR24205.1"/>
    </source>
</evidence>
<dbReference type="AlphaFoldDB" id="A0A345YRB2"/>
<evidence type="ECO:0000256" key="1">
    <source>
        <dbReference type="PROSITE-ProRule" id="PRU00239"/>
    </source>
</evidence>
<dbReference type="KEGG" id="bsau:DWV08_13135"/>
<feature type="active site" evidence="1">
    <location>
        <position position="296"/>
    </location>
</feature>
<sequence length="346" mass="36820">MIPLGADTDHLRAHAHALRAQTGALRSLFAELGAVVRSVGWVGPDAEQFRSAAESRFRDASTLLEDIDRRGDELLGHADEQDEASSAEGGGGVIGPGGDEVGAVKDPGDAEGTEPADEEIPEDDESIDPDTSAQGGIGDCYLLSSLQALAQRDPDFLRDHVDEVEPGVYEVTMYDENGDPIVYQVESVQEGGVRDAEGDQSLYSLYERAYAMHLEERGVDINGGFPEDAMETLTGKGADAYDSLELGELAEQLDRGRLVNTDTGGIDDPAHDQIVGNHAYTVTSVDTEAGTVTVTNPWGPGDPNAPKTVTMTYDGYRESFGRTTVGRTDEPGMFEGIGIGDGIGWL</sequence>
<gene>
    <name evidence="4" type="ORF">DWV08_13135</name>
    <name evidence="5" type="ORF">DXU92_04885</name>
</gene>
<dbReference type="EMBL" id="CP031356">
    <property type="protein sequence ID" value="AXK46464.1"/>
    <property type="molecule type" value="Genomic_DNA"/>
</dbReference>
<dbReference type="OrthoDB" id="4793681at2"/>
<evidence type="ECO:0000259" key="3">
    <source>
        <dbReference type="PROSITE" id="PS50203"/>
    </source>
</evidence>
<feature type="active site" evidence="1">
    <location>
        <position position="278"/>
    </location>
</feature>
<keyword evidence="1" id="KW-0378">Hydrolase</keyword>
<protein>
    <recommendedName>
        <fullName evidence="3">Calpain catalytic domain-containing protein</fullName>
    </recommendedName>
</protein>
<dbReference type="GO" id="GO:0006508">
    <property type="term" value="P:proteolysis"/>
    <property type="evidence" value="ECO:0007669"/>
    <property type="project" value="UniProtKB-KW"/>
</dbReference>
<reference evidence="5 7" key="2">
    <citation type="submission" date="2018-08" db="EMBL/GenBank/DDBJ databases">
        <title>Brachybacterium saurashtrense DSM 23186.</title>
        <authorList>
            <person name="Li Y."/>
        </authorList>
    </citation>
    <scope>NUCLEOTIDE SEQUENCE [LARGE SCALE GENOMIC DNA]</scope>
    <source>
        <strain evidence="5 7">DSM 23186</strain>
    </source>
</reference>
<feature type="domain" description="Calpain catalytic" evidence="3">
    <location>
        <begin position="134"/>
        <end position="346"/>
    </location>
</feature>
<feature type="region of interest" description="Disordered" evidence="2">
    <location>
        <begin position="79"/>
        <end position="138"/>
    </location>
</feature>
<accession>A0A345YRB2</accession>
<keyword evidence="6" id="KW-1185">Reference proteome</keyword>
<evidence type="ECO:0000313" key="6">
    <source>
        <dbReference type="Proteomes" id="UP000254236"/>
    </source>
</evidence>
<evidence type="ECO:0000256" key="2">
    <source>
        <dbReference type="SAM" id="MobiDB-lite"/>
    </source>
</evidence>
<dbReference type="Proteomes" id="UP000282185">
    <property type="component" value="Unassembled WGS sequence"/>
</dbReference>
<dbReference type="Proteomes" id="UP000254236">
    <property type="component" value="Chromosome"/>
</dbReference>